<dbReference type="PANTHER" id="PTHR48112:SF22">
    <property type="entry name" value="MITOCHONDRIAL TRANSCRIPTION FACTOR A, ISOFORM B"/>
    <property type="match status" value="1"/>
</dbReference>
<dbReference type="PROSITE" id="PS50118">
    <property type="entry name" value="HMG_BOX_2"/>
    <property type="match status" value="2"/>
</dbReference>
<keyword evidence="6" id="KW-1185">Reference proteome</keyword>
<feature type="compositionally biased region" description="Basic residues" evidence="3">
    <location>
        <begin position="292"/>
        <end position="347"/>
    </location>
</feature>
<dbReference type="GO" id="GO:0005634">
    <property type="term" value="C:nucleus"/>
    <property type="evidence" value="ECO:0007669"/>
    <property type="project" value="UniProtKB-UniRule"/>
</dbReference>
<dbReference type="Gene3D" id="1.10.30.10">
    <property type="entry name" value="High mobility group box domain"/>
    <property type="match status" value="2"/>
</dbReference>
<dbReference type="InterPro" id="IPR050342">
    <property type="entry name" value="HMGB"/>
</dbReference>
<proteinExistence type="predicted"/>
<feature type="DNA-binding region" description="HMG box" evidence="2">
    <location>
        <begin position="195"/>
        <end position="270"/>
    </location>
</feature>
<dbReference type="EMBL" id="JADGJW010000170">
    <property type="protein sequence ID" value="KAJ3222555.1"/>
    <property type="molecule type" value="Genomic_DNA"/>
</dbReference>
<evidence type="ECO:0000256" key="3">
    <source>
        <dbReference type="SAM" id="MobiDB-lite"/>
    </source>
</evidence>
<dbReference type="GO" id="GO:0006357">
    <property type="term" value="P:regulation of transcription by RNA polymerase II"/>
    <property type="evidence" value="ECO:0007669"/>
    <property type="project" value="TreeGrafter"/>
</dbReference>
<keyword evidence="1 2" id="KW-0238">DNA-binding</keyword>
<protein>
    <submittedName>
        <fullName evidence="5">Exp1-like protein</fullName>
    </submittedName>
</protein>
<evidence type="ECO:0000313" key="5">
    <source>
        <dbReference type="EMBL" id="KAJ3222555.1"/>
    </source>
</evidence>
<feature type="DNA-binding region" description="HMG box" evidence="2">
    <location>
        <begin position="84"/>
        <end position="160"/>
    </location>
</feature>
<dbReference type="InterPro" id="IPR036910">
    <property type="entry name" value="HMG_box_dom_sf"/>
</dbReference>
<dbReference type="GO" id="GO:0003677">
    <property type="term" value="F:DNA binding"/>
    <property type="evidence" value="ECO:0007669"/>
    <property type="project" value="UniProtKB-UniRule"/>
</dbReference>
<comment type="caution">
    <text evidence="5">The sequence shown here is derived from an EMBL/GenBank/DDBJ whole genome shotgun (WGS) entry which is preliminary data.</text>
</comment>
<organism evidence="5 6">
    <name type="scientific">Clydaea vesicula</name>
    <dbReference type="NCBI Taxonomy" id="447962"/>
    <lineage>
        <taxon>Eukaryota</taxon>
        <taxon>Fungi</taxon>
        <taxon>Fungi incertae sedis</taxon>
        <taxon>Chytridiomycota</taxon>
        <taxon>Chytridiomycota incertae sedis</taxon>
        <taxon>Chytridiomycetes</taxon>
        <taxon>Lobulomycetales</taxon>
        <taxon>Lobulomycetaceae</taxon>
        <taxon>Clydaea</taxon>
    </lineage>
</organism>
<reference evidence="5" key="1">
    <citation type="submission" date="2020-05" db="EMBL/GenBank/DDBJ databases">
        <title>Phylogenomic resolution of chytrid fungi.</title>
        <authorList>
            <person name="Stajich J.E."/>
            <person name="Amses K."/>
            <person name="Simmons R."/>
            <person name="Seto K."/>
            <person name="Myers J."/>
            <person name="Bonds A."/>
            <person name="Quandt C.A."/>
            <person name="Barry K."/>
            <person name="Liu P."/>
            <person name="Grigoriev I."/>
            <person name="Longcore J.E."/>
            <person name="James T.Y."/>
        </authorList>
    </citation>
    <scope>NUCLEOTIDE SEQUENCE</scope>
    <source>
        <strain evidence="5">JEL0476</strain>
    </source>
</reference>
<dbReference type="Pfam" id="PF00505">
    <property type="entry name" value="HMG_box"/>
    <property type="match status" value="2"/>
</dbReference>
<dbReference type="PANTHER" id="PTHR48112">
    <property type="entry name" value="HIGH MOBILITY GROUP PROTEIN DSP1"/>
    <property type="match status" value="1"/>
</dbReference>
<dbReference type="SMART" id="SM00398">
    <property type="entry name" value="HMG"/>
    <property type="match status" value="2"/>
</dbReference>
<feature type="domain" description="HMG box" evidence="4">
    <location>
        <begin position="195"/>
        <end position="270"/>
    </location>
</feature>
<evidence type="ECO:0000256" key="1">
    <source>
        <dbReference type="ARBA" id="ARBA00023125"/>
    </source>
</evidence>
<feature type="region of interest" description="Disordered" evidence="3">
    <location>
        <begin position="289"/>
        <end position="375"/>
    </location>
</feature>
<gene>
    <name evidence="5" type="primary">EXP1</name>
    <name evidence="5" type="ORF">HK099_002187</name>
</gene>
<evidence type="ECO:0000256" key="2">
    <source>
        <dbReference type="PROSITE-ProRule" id="PRU00267"/>
    </source>
</evidence>
<dbReference type="SUPFAM" id="SSF47095">
    <property type="entry name" value="HMG-box"/>
    <property type="match status" value="2"/>
</dbReference>
<name>A0AAD5Y1J1_9FUNG</name>
<evidence type="ECO:0000313" key="6">
    <source>
        <dbReference type="Proteomes" id="UP001211065"/>
    </source>
</evidence>
<dbReference type="Proteomes" id="UP001211065">
    <property type="component" value="Unassembled WGS sequence"/>
</dbReference>
<dbReference type="InterPro" id="IPR009071">
    <property type="entry name" value="HMG_box_dom"/>
</dbReference>
<accession>A0AAD5Y1J1</accession>
<evidence type="ECO:0000259" key="4">
    <source>
        <dbReference type="PROSITE" id="PS50118"/>
    </source>
</evidence>
<feature type="domain" description="HMG box" evidence="4">
    <location>
        <begin position="84"/>
        <end position="160"/>
    </location>
</feature>
<dbReference type="AlphaFoldDB" id="A0AAD5Y1J1"/>
<sequence length="375" mass="42329">MSKTPVLKNLQIMIRLNFPVIGTCTAPFIRSRSYVAAATTSSSSPSSKRKLNQNSEFLLTYQNAVVVILRRQLKSLDKPTTVRPKRPPTAFLLYLQDVRPKIVENLKKTNGDTTNKVLFSETAKKASMSWKALEKSEVERYNKLSLSKRKAFEKDFKNYLENRSPQDVYLEKIKFQIAKKLGKRVAKPLTDVNAPKKPLSAYVSFVQRLRDNENLQVELTGSKFTGLPQKEIFQRIGKAWRSLPAQEKQKYEARYESEVRAYREKLNNYKEQHGVKDFIESQSKSLAQIAKPKPKRKARRVAKKKAAPKRKVAKKVAKKPVKKAGAKVAAKKNTKPALKKAGTKAVKKVASSKAAPKKKSAAAKKVVSTKSKKAN</sequence>
<keyword evidence="2" id="KW-0539">Nucleus</keyword>